<evidence type="ECO:0000256" key="4">
    <source>
        <dbReference type="ARBA" id="ARBA00022989"/>
    </source>
</evidence>
<keyword evidence="9" id="KW-1185">Reference proteome</keyword>
<gene>
    <name evidence="8" type="ORF">J2S74_004426</name>
</gene>
<evidence type="ECO:0000259" key="7">
    <source>
        <dbReference type="Pfam" id="PF00482"/>
    </source>
</evidence>
<feature type="transmembrane region" description="Helical" evidence="6">
    <location>
        <begin position="261"/>
        <end position="280"/>
    </location>
</feature>
<dbReference type="InterPro" id="IPR018076">
    <property type="entry name" value="T2SS_GspF_dom"/>
</dbReference>
<evidence type="ECO:0000313" key="8">
    <source>
        <dbReference type="EMBL" id="MDQ0256981.1"/>
    </source>
</evidence>
<keyword evidence="3 6" id="KW-0812">Transmembrane</keyword>
<feature type="transmembrane region" description="Helical" evidence="6">
    <location>
        <begin position="117"/>
        <end position="134"/>
    </location>
</feature>
<dbReference type="InterPro" id="IPR042094">
    <property type="entry name" value="T2SS_GspF_sf"/>
</dbReference>
<keyword evidence="4 6" id="KW-1133">Transmembrane helix</keyword>
<feature type="transmembrane region" description="Helical" evidence="6">
    <location>
        <begin position="292"/>
        <end position="312"/>
    </location>
</feature>
<keyword evidence="2" id="KW-1003">Cell membrane</keyword>
<dbReference type="Proteomes" id="UP001230005">
    <property type="component" value="Unassembled WGS sequence"/>
</dbReference>
<evidence type="ECO:0000256" key="6">
    <source>
        <dbReference type="SAM" id="Phobius"/>
    </source>
</evidence>
<evidence type="ECO:0000256" key="1">
    <source>
        <dbReference type="ARBA" id="ARBA00004651"/>
    </source>
</evidence>
<feature type="domain" description="Type II secretion system protein GspF" evidence="7">
    <location>
        <begin position="153"/>
        <end position="278"/>
    </location>
</feature>
<evidence type="ECO:0000256" key="3">
    <source>
        <dbReference type="ARBA" id="ARBA00022692"/>
    </source>
</evidence>
<sequence length="320" mass="36419">MIIIIALMVLFTTFLFCMYILQKIFLSDKRIEKRVQRYLQQSDKEILESKKFRLALQFMQKRNSIKNKLLTKEKNSKLESLLTQAGLPLKPEEYIMFQGIATILGTGLFFLLFENVFIMIIGGIFGFLLPKIIVRKKINERLKKFQDSLPEMISTIVGALRAGFSFPQALNSVMEEAQSPVKEEISIVLKEMQYGTSVEEALNNLKERMPSEDLDIMIQAIVIQRQVGGNLATVLETIVDTIRDRIKIQGQISTLTAQGRMSGWVLGLLPIFVGVMIYFVEPSYMSVLFMEPIGIILLIIAAISCFIGFMLIRKLTSIEV</sequence>
<proteinExistence type="predicted"/>
<evidence type="ECO:0000313" key="9">
    <source>
        <dbReference type="Proteomes" id="UP001230005"/>
    </source>
</evidence>
<feature type="transmembrane region" description="Helical" evidence="6">
    <location>
        <begin position="6"/>
        <end position="26"/>
    </location>
</feature>
<dbReference type="Pfam" id="PF00482">
    <property type="entry name" value="T2SSF"/>
    <property type="match status" value="1"/>
</dbReference>
<accession>A0ABU0A0G4</accession>
<feature type="transmembrane region" description="Helical" evidence="6">
    <location>
        <begin position="94"/>
        <end position="111"/>
    </location>
</feature>
<dbReference type="PANTHER" id="PTHR35007:SF1">
    <property type="entry name" value="PILUS ASSEMBLY PROTEIN"/>
    <property type="match status" value="1"/>
</dbReference>
<organism evidence="8 9">
    <name type="scientific">Evansella vedderi</name>
    <dbReference type="NCBI Taxonomy" id="38282"/>
    <lineage>
        <taxon>Bacteria</taxon>
        <taxon>Bacillati</taxon>
        <taxon>Bacillota</taxon>
        <taxon>Bacilli</taxon>
        <taxon>Bacillales</taxon>
        <taxon>Bacillaceae</taxon>
        <taxon>Evansella</taxon>
    </lineage>
</organism>
<comment type="caution">
    <text evidence="8">The sequence shown here is derived from an EMBL/GenBank/DDBJ whole genome shotgun (WGS) entry which is preliminary data.</text>
</comment>
<evidence type="ECO:0000256" key="2">
    <source>
        <dbReference type="ARBA" id="ARBA00022475"/>
    </source>
</evidence>
<dbReference type="RefSeq" id="WP_307329967.1">
    <property type="nucleotide sequence ID" value="NZ_JAUSUG010000021.1"/>
</dbReference>
<comment type="subcellular location">
    <subcellularLocation>
        <location evidence="1">Cell membrane</location>
        <topology evidence="1">Multi-pass membrane protein</topology>
    </subcellularLocation>
</comment>
<dbReference type="PANTHER" id="PTHR35007">
    <property type="entry name" value="INTEGRAL MEMBRANE PROTEIN-RELATED"/>
    <property type="match status" value="1"/>
</dbReference>
<keyword evidence="5 6" id="KW-0472">Membrane</keyword>
<reference evidence="8 9" key="1">
    <citation type="submission" date="2023-07" db="EMBL/GenBank/DDBJ databases">
        <title>Genomic Encyclopedia of Type Strains, Phase IV (KMG-IV): sequencing the most valuable type-strain genomes for metagenomic binning, comparative biology and taxonomic classification.</title>
        <authorList>
            <person name="Goeker M."/>
        </authorList>
    </citation>
    <scope>NUCLEOTIDE SEQUENCE [LARGE SCALE GENOMIC DNA]</scope>
    <source>
        <strain evidence="8 9">DSM 9768</strain>
    </source>
</reference>
<protein>
    <submittedName>
        <fullName evidence="8">Tight adherence protein B</fullName>
    </submittedName>
</protein>
<name>A0ABU0A0G4_9BACI</name>
<evidence type="ECO:0000256" key="5">
    <source>
        <dbReference type="ARBA" id="ARBA00023136"/>
    </source>
</evidence>
<dbReference type="Gene3D" id="1.20.81.30">
    <property type="entry name" value="Type II secretion system (T2SS), domain F"/>
    <property type="match status" value="1"/>
</dbReference>
<dbReference type="EMBL" id="JAUSUG010000021">
    <property type="protein sequence ID" value="MDQ0256981.1"/>
    <property type="molecule type" value="Genomic_DNA"/>
</dbReference>